<sequence length="459" mass="47429">MSAFKPFTGERIALVGLGKAGLPAAQRLAEWDAEVTCWDDRPEGRAAAEAAGLAIANPAEGAFRWDALLLSPGIPHLLPQPHPAAVAARAAGRPILCDVEYLYRAVRAAGSSARFLGITGTNGKSTTTALLHHMLTQGKVASEVGGNLGPAALSLKMLGGNAVYTLEMSSYSLERLDSIRFNGAVMLNLSADHLDRHGTMAGYAAAKRRIFAGQQPSDLAVLGMDDAESRAMRSAVTGRLVPISGEAAQPGGIWAEGSLLRDGDGALLDLREAPALPGCHNAQNAAAAAAVALDLGLSRATVAEALRSYPGLPHRQERVGEIRGVRFVNDSKATNADSAARALASYDRVVWIAGGTAKEGGIESLAPFFPRIARAVLIGRDAPILAETLSAHGVPCDMAGTLEAALPAAAAAAFAGAAPVVLLSPACASWDQFTGYDQRGDRFRQLVAALAAPTAGRAA</sequence>
<dbReference type="SUPFAM" id="SSF53623">
    <property type="entry name" value="MurD-like peptide ligases, catalytic domain"/>
    <property type="match status" value="1"/>
</dbReference>
<evidence type="ECO:0000256" key="6">
    <source>
        <dbReference type="ARBA" id="ARBA00022741"/>
    </source>
</evidence>
<dbReference type="RefSeq" id="WP_226609117.1">
    <property type="nucleotide sequence ID" value="NZ_JAJAQI010000021.1"/>
</dbReference>
<evidence type="ECO:0000259" key="12">
    <source>
        <dbReference type="Pfam" id="PF08245"/>
    </source>
</evidence>
<protein>
    <recommendedName>
        <fullName evidence="9 10">UDP-N-acetylmuramoylalanine--D-glutamate ligase</fullName>
        <ecNumber evidence="9 10">6.3.2.9</ecNumber>
    </recommendedName>
    <alternativeName>
        <fullName evidence="9">D-glutamic acid-adding enzyme</fullName>
    </alternativeName>
    <alternativeName>
        <fullName evidence="9">UDP-N-acetylmuramoyl-L-alanyl-D-glutamate synthetase</fullName>
    </alternativeName>
</protein>
<keyword evidence="7 9" id="KW-0067">ATP-binding</keyword>
<organism evidence="13 14">
    <name type="scientific">Roseicella aerolata</name>
    <dbReference type="NCBI Taxonomy" id="2883479"/>
    <lineage>
        <taxon>Bacteria</taxon>
        <taxon>Pseudomonadati</taxon>
        <taxon>Pseudomonadota</taxon>
        <taxon>Alphaproteobacteria</taxon>
        <taxon>Acetobacterales</taxon>
        <taxon>Roseomonadaceae</taxon>
        <taxon>Roseicella</taxon>
    </lineage>
</organism>
<evidence type="ECO:0000259" key="11">
    <source>
        <dbReference type="Pfam" id="PF02875"/>
    </source>
</evidence>
<dbReference type="GO" id="GO:0008764">
    <property type="term" value="F:UDP-N-acetylmuramoylalanine-D-glutamate ligase activity"/>
    <property type="evidence" value="ECO:0007669"/>
    <property type="project" value="UniProtKB-UniRule"/>
</dbReference>
<dbReference type="GO" id="GO:0005737">
    <property type="term" value="C:cytoplasm"/>
    <property type="evidence" value="ECO:0007669"/>
    <property type="project" value="UniProtKB-SubCell"/>
</dbReference>
<evidence type="ECO:0000256" key="3">
    <source>
        <dbReference type="ARBA" id="ARBA00022490"/>
    </source>
</evidence>
<dbReference type="HAMAP" id="MF_00639">
    <property type="entry name" value="MurD"/>
    <property type="match status" value="1"/>
</dbReference>
<keyword evidence="6 9" id="KW-0547">Nucleotide-binding</keyword>
<keyword evidence="4 9" id="KW-0436">Ligase</keyword>
<dbReference type="InterPro" id="IPR036291">
    <property type="entry name" value="NAD(P)-bd_dom_sf"/>
</dbReference>
<dbReference type="NCBIfam" id="TIGR01087">
    <property type="entry name" value="murD"/>
    <property type="match status" value="1"/>
</dbReference>
<dbReference type="GO" id="GO:0008360">
    <property type="term" value="P:regulation of cell shape"/>
    <property type="evidence" value="ECO:0007669"/>
    <property type="project" value="UniProtKB-KW"/>
</dbReference>
<evidence type="ECO:0000313" key="14">
    <source>
        <dbReference type="Proteomes" id="UP001139311"/>
    </source>
</evidence>
<dbReference type="GO" id="GO:0005524">
    <property type="term" value="F:ATP binding"/>
    <property type="evidence" value="ECO:0007669"/>
    <property type="project" value="UniProtKB-UniRule"/>
</dbReference>
<dbReference type="GO" id="GO:0051301">
    <property type="term" value="P:cell division"/>
    <property type="evidence" value="ECO:0007669"/>
    <property type="project" value="UniProtKB-KW"/>
</dbReference>
<accession>A0A9X1LBB6</accession>
<dbReference type="InterPro" id="IPR013221">
    <property type="entry name" value="Mur_ligase_cen"/>
</dbReference>
<dbReference type="GO" id="GO:0009252">
    <property type="term" value="P:peptidoglycan biosynthetic process"/>
    <property type="evidence" value="ECO:0007669"/>
    <property type="project" value="UniProtKB-UniRule"/>
</dbReference>
<dbReference type="EMBL" id="JAJAQI010000021">
    <property type="protein sequence ID" value="MCB4823000.1"/>
    <property type="molecule type" value="Genomic_DNA"/>
</dbReference>
<reference evidence="13" key="1">
    <citation type="submission" date="2021-10" db="EMBL/GenBank/DDBJ databases">
        <title>Roseicella aerolatum sp. nov., isolated from aerosols of e-waste dismantling site.</title>
        <authorList>
            <person name="Qin T."/>
        </authorList>
    </citation>
    <scope>NUCLEOTIDE SEQUENCE</scope>
    <source>
        <strain evidence="13">GB24</strain>
    </source>
</reference>
<dbReference type="InterPro" id="IPR036565">
    <property type="entry name" value="Mur-like_cat_sf"/>
</dbReference>
<comment type="catalytic activity">
    <reaction evidence="9 10">
        <text>UDP-N-acetyl-alpha-D-muramoyl-L-alanine + D-glutamate + ATP = UDP-N-acetyl-alpha-D-muramoyl-L-alanyl-D-glutamate + ADP + phosphate + H(+)</text>
        <dbReference type="Rhea" id="RHEA:16429"/>
        <dbReference type="ChEBI" id="CHEBI:15378"/>
        <dbReference type="ChEBI" id="CHEBI:29986"/>
        <dbReference type="ChEBI" id="CHEBI:30616"/>
        <dbReference type="ChEBI" id="CHEBI:43474"/>
        <dbReference type="ChEBI" id="CHEBI:83898"/>
        <dbReference type="ChEBI" id="CHEBI:83900"/>
        <dbReference type="ChEBI" id="CHEBI:456216"/>
        <dbReference type="EC" id="6.3.2.9"/>
    </reaction>
</comment>
<dbReference type="InterPro" id="IPR036615">
    <property type="entry name" value="Mur_ligase_C_dom_sf"/>
</dbReference>
<dbReference type="PANTHER" id="PTHR43692:SF1">
    <property type="entry name" value="UDP-N-ACETYLMURAMOYLALANINE--D-GLUTAMATE LIGASE"/>
    <property type="match status" value="1"/>
</dbReference>
<feature type="domain" description="Mur ligase central" evidence="12">
    <location>
        <begin position="118"/>
        <end position="292"/>
    </location>
</feature>
<dbReference type="Pfam" id="PF02875">
    <property type="entry name" value="Mur_ligase_C"/>
    <property type="match status" value="1"/>
</dbReference>
<evidence type="ECO:0000256" key="9">
    <source>
        <dbReference type="HAMAP-Rule" id="MF_00639"/>
    </source>
</evidence>
<evidence type="ECO:0000256" key="1">
    <source>
        <dbReference type="ARBA" id="ARBA00004496"/>
    </source>
</evidence>
<keyword evidence="3 9" id="KW-0963">Cytoplasm</keyword>
<dbReference type="AlphaFoldDB" id="A0A9X1LBB6"/>
<evidence type="ECO:0000256" key="2">
    <source>
        <dbReference type="ARBA" id="ARBA00004752"/>
    </source>
</evidence>
<comment type="subcellular location">
    <subcellularLocation>
        <location evidence="1 9 10">Cytoplasm</location>
    </subcellularLocation>
</comment>
<dbReference type="InterPro" id="IPR018109">
    <property type="entry name" value="Folylpolyglutamate_synth_CS"/>
</dbReference>
<dbReference type="EC" id="6.3.2.9" evidence="9 10"/>
<dbReference type="Pfam" id="PF08245">
    <property type="entry name" value="Mur_ligase_M"/>
    <property type="match status" value="1"/>
</dbReference>
<feature type="domain" description="Mur ligase C-terminal" evidence="11">
    <location>
        <begin position="314"/>
        <end position="427"/>
    </location>
</feature>
<dbReference type="SUPFAM" id="SSF51735">
    <property type="entry name" value="NAD(P)-binding Rossmann-fold domains"/>
    <property type="match status" value="1"/>
</dbReference>
<comment type="similarity">
    <text evidence="9">Belongs to the MurCDEF family.</text>
</comment>
<evidence type="ECO:0000313" key="13">
    <source>
        <dbReference type="EMBL" id="MCB4823000.1"/>
    </source>
</evidence>
<evidence type="ECO:0000256" key="10">
    <source>
        <dbReference type="RuleBase" id="RU003664"/>
    </source>
</evidence>
<keyword evidence="9 10" id="KW-0961">Cell wall biogenesis/degradation</keyword>
<dbReference type="PROSITE" id="PS01011">
    <property type="entry name" value="FOLYLPOLYGLU_SYNT_1"/>
    <property type="match status" value="1"/>
</dbReference>
<keyword evidence="9 10" id="KW-0133">Cell shape</keyword>
<proteinExistence type="inferred from homology"/>
<keyword evidence="8 9" id="KW-0131">Cell cycle</keyword>
<dbReference type="InterPro" id="IPR005762">
    <property type="entry name" value="MurD"/>
</dbReference>
<comment type="pathway">
    <text evidence="2 9 10">Cell wall biogenesis; peptidoglycan biosynthesis.</text>
</comment>
<dbReference type="InterPro" id="IPR004101">
    <property type="entry name" value="Mur_ligase_C"/>
</dbReference>
<dbReference type="GO" id="GO:0071555">
    <property type="term" value="P:cell wall organization"/>
    <property type="evidence" value="ECO:0007669"/>
    <property type="project" value="UniProtKB-KW"/>
</dbReference>
<comment type="function">
    <text evidence="9 10">Cell wall formation. Catalyzes the addition of glutamate to the nucleotide precursor UDP-N-acetylmuramoyl-L-alanine (UMA).</text>
</comment>
<feature type="binding site" evidence="9">
    <location>
        <begin position="120"/>
        <end position="126"/>
    </location>
    <ligand>
        <name>ATP</name>
        <dbReference type="ChEBI" id="CHEBI:30616"/>
    </ligand>
</feature>
<evidence type="ECO:0000256" key="7">
    <source>
        <dbReference type="ARBA" id="ARBA00022840"/>
    </source>
</evidence>
<name>A0A9X1LBB6_9PROT</name>
<evidence type="ECO:0000256" key="4">
    <source>
        <dbReference type="ARBA" id="ARBA00022598"/>
    </source>
</evidence>
<evidence type="ECO:0000256" key="5">
    <source>
        <dbReference type="ARBA" id="ARBA00022618"/>
    </source>
</evidence>
<gene>
    <name evidence="9 13" type="primary">murD</name>
    <name evidence="13" type="ORF">LHA35_14785</name>
</gene>
<dbReference type="Gene3D" id="3.40.1190.10">
    <property type="entry name" value="Mur-like, catalytic domain"/>
    <property type="match status" value="1"/>
</dbReference>
<keyword evidence="14" id="KW-1185">Reference proteome</keyword>
<comment type="caution">
    <text evidence="13">The sequence shown here is derived from an EMBL/GenBank/DDBJ whole genome shotgun (WGS) entry which is preliminary data.</text>
</comment>
<dbReference type="GO" id="GO:0004326">
    <property type="term" value="F:tetrahydrofolylpolyglutamate synthase activity"/>
    <property type="evidence" value="ECO:0007669"/>
    <property type="project" value="InterPro"/>
</dbReference>
<dbReference type="SUPFAM" id="SSF53244">
    <property type="entry name" value="MurD-like peptide ligases, peptide-binding domain"/>
    <property type="match status" value="1"/>
</dbReference>
<keyword evidence="9 10" id="KW-0573">Peptidoglycan synthesis</keyword>
<evidence type="ECO:0000256" key="8">
    <source>
        <dbReference type="ARBA" id="ARBA00023306"/>
    </source>
</evidence>
<dbReference type="Gene3D" id="3.40.50.720">
    <property type="entry name" value="NAD(P)-binding Rossmann-like Domain"/>
    <property type="match status" value="1"/>
</dbReference>
<dbReference type="Proteomes" id="UP001139311">
    <property type="component" value="Unassembled WGS sequence"/>
</dbReference>
<keyword evidence="5 9" id="KW-0132">Cell division</keyword>
<dbReference type="Gene3D" id="3.90.190.20">
    <property type="entry name" value="Mur ligase, C-terminal domain"/>
    <property type="match status" value="1"/>
</dbReference>
<dbReference type="PANTHER" id="PTHR43692">
    <property type="entry name" value="UDP-N-ACETYLMURAMOYLALANINE--D-GLUTAMATE LIGASE"/>
    <property type="match status" value="1"/>
</dbReference>